<organism evidence="2 3">
    <name type="scientific">Soonwooa buanensis</name>
    <dbReference type="NCBI Taxonomy" id="619805"/>
    <lineage>
        <taxon>Bacteria</taxon>
        <taxon>Pseudomonadati</taxon>
        <taxon>Bacteroidota</taxon>
        <taxon>Flavobacteriia</taxon>
        <taxon>Flavobacteriales</taxon>
        <taxon>Weeksellaceae</taxon>
        <taxon>Chryseobacterium group</taxon>
        <taxon>Soonwooa</taxon>
    </lineage>
</organism>
<evidence type="ECO:0000313" key="2">
    <source>
        <dbReference type="EMBL" id="SKC00437.1"/>
    </source>
</evidence>
<dbReference type="EMBL" id="FUYZ01000008">
    <property type="protein sequence ID" value="SKC00437.1"/>
    <property type="molecule type" value="Genomic_DNA"/>
</dbReference>
<sequence>MIDLDQSQNPIWNDNWPQKSIVNPINNETNATEKINDPDASYFARQKAPNDKYRS</sequence>
<dbReference type="STRING" id="619805.SAMN05660477_02364"/>
<reference evidence="2 3" key="1">
    <citation type="submission" date="2017-02" db="EMBL/GenBank/DDBJ databases">
        <authorList>
            <person name="Peterson S.W."/>
        </authorList>
    </citation>
    <scope>NUCLEOTIDE SEQUENCE [LARGE SCALE GENOMIC DNA]</scope>
    <source>
        <strain evidence="2 3">DSM 22323</strain>
    </source>
</reference>
<evidence type="ECO:0000313" key="3">
    <source>
        <dbReference type="Proteomes" id="UP000191112"/>
    </source>
</evidence>
<protein>
    <submittedName>
        <fullName evidence="2">Uncharacterized protein</fullName>
    </submittedName>
</protein>
<proteinExistence type="predicted"/>
<feature type="region of interest" description="Disordered" evidence="1">
    <location>
        <begin position="29"/>
        <end position="55"/>
    </location>
</feature>
<dbReference type="Proteomes" id="UP000191112">
    <property type="component" value="Unassembled WGS sequence"/>
</dbReference>
<dbReference type="AlphaFoldDB" id="A0A1T5FWG0"/>
<gene>
    <name evidence="2" type="ORF">SAMN05660477_02364</name>
</gene>
<name>A0A1T5FWG0_9FLAO</name>
<keyword evidence="3" id="KW-1185">Reference proteome</keyword>
<evidence type="ECO:0000256" key="1">
    <source>
        <dbReference type="SAM" id="MobiDB-lite"/>
    </source>
</evidence>
<accession>A0A1T5FWG0</accession>